<protein>
    <submittedName>
        <fullName evidence="2">Uncharacterized protein</fullName>
    </submittedName>
</protein>
<feature type="region of interest" description="Disordered" evidence="1">
    <location>
        <begin position="268"/>
        <end position="294"/>
    </location>
</feature>
<evidence type="ECO:0000313" key="2">
    <source>
        <dbReference type="EMBL" id="AXR76181.1"/>
    </source>
</evidence>
<gene>
    <name evidence="2" type="ORF">AArc1_4064</name>
</gene>
<name>A0A346P9I6_9EURY</name>
<organism evidence="2 3">
    <name type="scientific">Natrarchaeobaculum sulfurireducens</name>
    <dbReference type="NCBI Taxonomy" id="2044521"/>
    <lineage>
        <taxon>Archaea</taxon>
        <taxon>Methanobacteriati</taxon>
        <taxon>Methanobacteriota</taxon>
        <taxon>Stenosarchaea group</taxon>
        <taxon>Halobacteria</taxon>
        <taxon>Halobacteriales</taxon>
        <taxon>Natrialbaceae</taxon>
        <taxon>Natrarchaeobaculum</taxon>
    </lineage>
</organism>
<dbReference type="EMBL" id="CP024045">
    <property type="protein sequence ID" value="AXR76181.1"/>
    <property type="molecule type" value="Genomic_DNA"/>
</dbReference>
<dbReference type="Proteomes" id="UP000258707">
    <property type="component" value="Plasmid pAArc1-01"/>
</dbReference>
<dbReference type="RefSeq" id="WP_228442293.1">
    <property type="nucleotide sequence ID" value="NZ_CP024045.1"/>
</dbReference>
<proteinExistence type="predicted"/>
<evidence type="ECO:0000256" key="1">
    <source>
        <dbReference type="SAM" id="MobiDB-lite"/>
    </source>
</evidence>
<reference evidence="2 3" key="1">
    <citation type="submission" date="2017-10" db="EMBL/GenBank/DDBJ databases">
        <title>Phenotypic and genomic properties of facultatively anaerobic sulfur-reducing natronoarchaea from hypersaline soda lakes.</title>
        <authorList>
            <person name="Sorokin D.Y."/>
            <person name="Kublanov I.V."/>
            <person name="Roman P."/>
            <person name="Sinninghe Damste J.S."/>
            <person name="Golyshin P.N."/>
            <person name="Rojo D."/>
            <person name="Ciordia S."/>
            <person name="Mena Md.C."/>
            <person name="Ferrer M."/>
            <person name="Messina E."/>
            <person name="Smedile F."/>
            <person name="La Spada G."/>
            <person name="La Cono V."/>
            <person name="Yakimov M.M."/>
        </authorList>
    </citation>
    <scope>NUCLEOTIDE SEQUENCE [LARGE SCALE GENOMIC DNA]</scope>
    <source>
        <strain evidence="2 3">AArc1</strain>
        <plasmid evidence="3">paarc1-01</plasmid>
    </source>
</reference>
<evidence type="ECO:0000313" key="3">
    <source>
        <dbReference type="Proteomes" id="UP000258707"/>
    </source>
</evidence>
<geneLocation type="plasmid" evidence="3">
    <name>paarc1-01</name>
</geneLocation>
<keyword evidence="2" id="KW-0614">Plasmid</keyword>
<dbReference type="KEGG" id="nan:AArc1_4064"/>
<accession>A0A346P9I6</accession>
<feature type="compositionally biased region" description="Basic and acidic residues" evidence="1">
    <location>
        <begin position="279"/>
        <end position="294"/>
    </location>
</feature>
<sequence>MSSNVDTREIGRGQQTLHEAVVSHRIYKPVRGVHPRVELPDPEYEDWLDGNQDVEYVVINFSDAQEVIERDGDLSQVLEPWHIPVILGTEHDDDVNERTFQDVVNLLEVVQPAIYVPDVVYSYNWMDEEIQDNAIEAYTGHVRTLQKEIIEQDFDVRLIPTNKGWKYGHFVEYRELYDEFDYQEFAFYAVQYTGGDAGNAINVLHSHVRDCIAAIDMEDVFLIGRLAEDDLFDFAPRVRGATGLRQWKSACTEGDGLSQDPWPEFQESREAKLSLNDDQEQRPVNEFFGGKEDN</sequence>
<dbReference type="AlphaFoldDB" id="A0A346P9I6"/>
<dbReference type="GeneID" id="68749398"/>